<dbReference type="PROSITE" id="PS50835">
    <property type="entry name" value="IG_LIKE"/>
    <property type="match status" value="1"/>
</dbReference>
<dbReference type="InterPro" id="IPR053896">
    <property type="entry name" value="BTN3A2-like_Ig-C"/>
</dbReference>
<dbReference type="InterPro" id="IPR036179">
    <property type="entry name" value="Ig-like_dom_sf"/>
</dbReference>
<dbReference type="RefSeq" id="XP_026111610.1">
    <property type="nucleotide sequence ID" value="XM_026255825.1"/>
</dbReference>
<dbReference type="Proteomes" id="UP000515129">
    <property type="component" value="Chromosome 6"/>
</dbReference>
<feature type="transmembrane region" description="Helical" evidence="4">
    <location>
        <begin position="243"/>
        <end position="264"/>
    </location>
</feature>
<sequence length="314" mass="35086">MKDTCFVVLLLCISSFFSVQADECIVGVIGERAILPCVYNGVKNLTLLHISSEWKRGMEIVHTAFWMEGKVEMQNVSHSNRTTVSSLAPKTGDFSVELHDIHLSDAHNYSFNLKLLGQNRSSLVCTVCLTIAGHFSRPTLLRANGVYGAETSLLCNSLGGFPSPSIYWLVNHTQRPPETSVTTYMTTLPQSELYNITTVLSINISVDTAVSCVIENKLLNETLKATNFVFLSRKSERRLSEHIWVFSAALCVVVSLLVATSLYFQKKWDRDQKRKQHRCGGTEVLFIYGSNGVILLYDSHSFVLQMIHVGRALT</sequence>
<comment type="subcellular location">
    <subcellularLocation>
        <location evidence="1">Membrane</location>
    </subcellularLocation>
</comment>
<evidence type="ECO:0000259" key="6">
    <source>
        <dbReference type="PROSITE" id="PS50835"/>
    </source>
</evidence>
<keyword evidence="3" id="KW-0393">Immunoglobulin domain</keyword>
<proteinExistence type="predicted"/>
<dbReference type="Pfam" id="PF22705">
    <property type="entry name" value="C2-set_3"/>
    <property type="match status" value="1"/>
</dbReference>
<evidence type="ECO:0000256" key="2">
    <source>
        <dbReference type="ARBA" id="ARBA00023136"/>
    </source>
</evidence>
<keyword evidence="4" id="KW-1133">Transmembrane helix</keyword>
<evidence type="ECO:0000256" key="3">
    <source>
        <dbReference type="ARBA" id="ARBA00023319"/>
    </source>
</evidence>
<evidence type="ECO:0000313" key="7">
    <source>
        <dbReference type="Proteomes" id="UP000515129"/>
    </source>
</evidence>
<keyword evidence="5" id="KW-0732">Signal</keyword>
<dbReference type="KEGG" id="caua:113088765"/>
<organism evidence="7 8">
    <name type="scientific">Carassius auratus</name>
    <name type="common">Goldfish</name>
    <dbReference type="NCBI Taxonomy" id="7957"/>
    <lineage>
        <taxon>Eukaryota</taxon>
        <taxon>Metazoa</taxon>
        <taxon>Chordata</taxon>
        <taxon>Craniata</taxon>
        <taxon>Vertebrata</taxon>
        <taxon>Euteleostomi</taxon>
        <taxon>Actinopterygii</taxon>
        <taxon>Neopterygii</taxon>
        <taxon>Teleostei</taxon>
        <taxon>Ostariophysi</taxon>
        <taxon>Cypriniformes</taxon>
        <taxon>Cyprinidae</taxon>
        <taxon>Cyprininae</taxon>
        <taxon>Carassius</taxon>
    </lineage>
</organism>
<dbReference type="InterPro" id="IPR007110">
    <property type="entry name" value="Ig-like_dom"/>
</dbReference>
<dbReference type="GO" id="GO:0001817">
    <property type="term" value="P:regulation of cytokine production"/>
    <property type="evidence" value="ECO:0007669"/>
    <property type="project" value="TreeGrafter"/>
</dbReference>
<protein>
    <submittedName>
        <fullName evidence="8">ICOS ligand-like isoform X1</fullName>
    </submittedName>
</protein>
<evidence type="ECO:0000313" key="8">
    <source>
        <dbReference type="RefSeq" id="XP_026111610.1"/>
    </source>
</evidence>
<feature type="domain" description="Ig-like" evidence="6">
    <location>
        <begin position="138"/>
        <end position="224"/>
    </location>
</feature>
<dbReference type="PANTHER" id="PTHR24100:SF151">
    <property type="entry name" value="ICOS LIGAND"/>
    <property type="match status" value="1"/>
</dbReference>
<name>A0A6P6NRR8_CARAU</name>
<dbReference type="SUPFAM" id="SSF48726">
    <property type="entry name" value="Immunoglobulin"/>
    <property type="match status" value="2"/>
</dbReference>
<dbReference type="PANTHER" id="PTHR24100">
    <property type="entry name" value="BUTYROPHILIN"/>
    <property type="match status" value="1"/>
</dbReference>
<reference evidence="8" key="1">
    <citation type="submission" date="2025-08" db="UniProtKB">
        <authorList>
            <consortium name="RefSeq"/>
        </authorList>
    </citation>
    <scope>IDENTIFICATION</scope>
    <source>
        <strain evidence="8">Wakin</strain>
        <tissue evidence="8">Muscle</tissue>
    </source>
</reference>
<keyword evidence="7" id="KW-1185">Reference proteome</keyword>
<dbReference type="GeneID" id="113088765"/>
<dbReference type="Gene3D" id="2.60.40.10">
    <property type="entry name" value="Immunoglobulins"/>
    <property type="match status" value="2"/>
</dbReference>
<evidence type="ECO:0000256" key="1">
    <source>
        <dbReference type="ARBA" id="ARBA00004370"/>
    </source>
</evidence>
<evidence type="ECO:0000256" key="4">
    <source>
        <dbReference type="SAM" id="Phobius"/>
    </source>
</evidence>
<evidence type="ECO:0000256" key="5">
    <source>
        <dbReference type="SAM" id="SignalP"/>
    </source>
</evidence>
<dbReference type="OrthoDB" id="5857426at2759"/>
<dbReference type="GO" id="GO:0005102">
    <property type="term" value="F:signaling receptor binding"/>
    <property type="evidence" value="ECO:0007669"/>
    <property type="project" value="TreeGrafter"/>
</dbReference>
<gene>
    <name evidence="8" type="primary">LOC113088765</name>
</gene>
<feature type="chain" id="PRO_5028380893" evidence="5">
    <location>
        <begin position="22"/>
        <end position="314"/>
    </location>
</feature>
<dbReference type="InterPro" id="IPR013783">
    <property type="entry name" value="Ig-like_fold"/>
</dbReference>
<keyword evidence="2 4" id="KW-0472">Membrane</keyword>
<dbReference type="GO" id="GO:0050852">
    <property type="term" value="P:T cell receptor signaling pathway"/>
    <property type="evidence" value="ECO:0007669"/>
    <property type="project" value="TreeGrafter"/>
</dbReference>
<dbReference type="GO" id="GO:0009897">
    <property type="term" value="C:external side of plasma membrane"/>
    <property type="evidence" value="ECO:0007669"/>
    <property type="project" value="TreeGrafter"/>
</dbReference>
<accession>A0A6P6NRR8</accession>
<feature type="signal peptide" evidence="5">
    <location>
        <begin position="1"/>
        <end position="21"/>
    </location>
</feature>
<dbReference type="InterPro" id="IPR050504">
    <property type="entry name" value="IgSF_BTN/MOG"/>
</dbReference>
<dbReference type="AlphaFoldDB" id="A0A6P6NRR8"/>
<keyword evidence="4" id="KW-0812">Transmembrane</keyword>